<comment type="caution">
    <text evidence="2">The sequence shown here is derived from an EMBL/GenBank/DDBJ whole genome shotgun (WGS) entry which is preliminary data.</text>
</comment>
<keyword evidence="3" id="KW-1185">Reference proteome</keyword>
<keyword evidence="1" id="KW-0732">Signal</keyword>
<evidence type="ECO:0000313" key="3">
    <source>
        <dbReference type="Proteomes" id="UP001530400"/>
    </source>
</evidence>
<proteinExistence type="predicted"/>
<name>A0ABD3QH59_9STRA</name>
<gene>
    <name evidence="2" type="ORF">ACHAWO_000445</name>
</gene>
<evidence type="ECO:0000256" key="1">
    <source>
        <dbReference type="SAM" id="SignalP"/>
    </source>
</evidence>
<organism evidence="2 3">
    <name type="scientific">Cyclotella atomus</name>
    <dbReference type="NCBI Taxonomy" id="382360"/>
    <lineage>
        <taxon>Eukaryota</taxon>
        <taxon>Sar</taxon>
        <taxon>Stramenopiles</taxon>
        <taxon>Ochrophyta</taxon>
        <taxon>Bacillariophyta</taxon>
        <taxon>Coscinodiscophyceae</taxon>
        <taxon>Thalassiosirophycidae</taxon>
        <taxon>Stephanodiscales</taxon>
        <taxon>Stephanodiscaceae</taxon>
        <taxon>Cyclotella</taxon>
    </lineage>
</organism>
<accession>A0ABD3QH59</accession>
<dbReference type="Proteomes" id="UP001530400">
    <property type="component" value="Unassembled WGS sequence"/>
</dbReference>
<dbReference type="AlphaFoldDB" id="A0ABD3QH59"/>
<feature type="chain" id="PRO_5044760700" evidence="1">
    <location>
        <begin position="18"/>
        <end position="475"/>
    </location>
</feature>
<evidence type="ECO:0000313" key="2">
    <source>
        <dbReference type="EMBL" id="KAL3799213.1"/>
    </source>
</evidence>
<protein>
    <submittedName>
        <fullName evidence="2">Uncharacterized protein</fullName>
    </submittedName>
</protein>
<feature type="signal peptide" evidence="1">
    <location>
        <begin position="1"/>
        <end position="17"/>
    </location>
</feature>
<reference evidence="2 3" key="1">
    <citation type="submission" date="2024-10" db="EMBL/GenBank/DDBJ databases">
        <title>Updated reference genomes for cyclostephanoid diatoms.</title>
        <authorList>
            <person name="Roberts W.R."/>
            <person name="Alverson A.J."/>
        </authorList>
    </citation>
    <scope>NUCLEOTIDE SEQUENCE [LARGE SCALE GENOMIC DNA]</scope>
    <source>
        <strain evidence="2 3">AJA010-31</strain>
    </source>
</reference>
<dbReference type="EMBL" id="JALLPJ020000192">
    <property type="protein sequence ID" value="KAL3799213.1"/>
    <property type="molecule type" value="Genomic_DNA"/>
</dbReference>
<sequence length="475" mass="53705">MTFVQVCFLLCFYLCIATDSSSNADSSTDDNTRVTDHGRIVQSLFRFPAAQLGPEFNELIQLWYTDWLVILSNQTAATLSDQITPDESAKQHAANAVSATVPTLFRRQCYGPLSSSQQTLYKNLEQRRKEIEFQYLQDAGEEMKLLHTMMKRFAPAFHLNEGGSSHAKTAADHIHKKKARSTVNTVYSLSSSDLAVYDSPAKLAYQTDSSTQQWTWRPAGHFSARGTPGNYEFRVNFFNRMREKLKGVNLDMGRQSGMFWYPPGSVREWHSNYLELVGNTKKNQNANNPRDEEIFASQVWRMYFVRTVRDGDFDARLRKLRSKTAGVEAATDESANDHSAMHIIPGDDDGITVEVLKNAGARLLKRNEKNRQFVDEFAEDEAPRHGAANSASNATNDTFDRGAVWRIPDQDGYITLFRLPKLWHCIVSEEVHRYSLGFAFSDREAQELLTLAGVKFDVEGRVNCKSGECSAADEL</sequence>